<dbReference type="Proteomes" id="UP001371218">
    <property type="component" value="Unassembled WGS sequence"/>
</dbReference>
<reference evidence="8 9" key="1">
    <citation type="submission" date="2024-04" db="EMBL/GenBank/DDBJ databases">
        <title>Novel species of the genus Ideonella isolated from streams.</title>
        <authorList>
            <person name="Lu H."/>
        </authorList>
    </citation>
    <scope>NUCLEOTIDE SEQUENCE [LARGE SCALE GENOMIC DNA]</scope>
    <source>
        <strain evidence="8 9">DXS29W</strain>
    </source>
</reference>
<dbReference type="RefSeq" id="WP_341425854.1">
    <property type="nucleotide sequence ID" value="NZ_JBBUTG010000005.1"/>
</dbReference>
<feature type="region of interest" description="Disordered" evidence="5">
    <location>
        <begin position="76"/>
        <end position="103"/>
    </location>
</feature>
<evidence type="ECO:0000256" key="5">
    <source>
        <dbReference type="SAM" id="MobiDB-lite"/>
    </source>
</evidence>
<evidence type="ECO:0000256" key="1">
    <source>
        <dbReference type="ARBA" id="ARBA00022475"/>
    </source>
</evidence>
<organism evidence="8 9">
    <name type="scientific">Ideonella lacteola</name>
    <dbReference type="NCBI Taxonomy" id="2984193"/>
    <lineage>
        <taxon>Bacteria</taxon>
        <taxon>Pseudomonadati</taxon>
        <taxon>Pseudomonadota</taxon>
        <taxon>Betaproteobacteria</taxon>
        <taxon>Burkholderiales</taxon>
        <taxon>Sphaerotilaceae</taxon>
        <taxon>Ideonella</taxon>
    </lineage>
</organism>
<keyword evidence="1" id="KW-1003">Cell membrane</keyword>
<evidence type="ECO:0000256" key="6">
    <source>
        <dbReference type="SAM" id="Phobius"/>
    </source>
</evidence>
<feature type="transmembrane region" description="Helical" evidence="6">
    <location>
        <begin position="42"/>
        <end position="65"/>
    </location>
</feature>
<keyword evidence="2 6" id="KW-0812">Transmembrane</keyword>
<comment type="caution">
    <text evidence="8">The sequence shown here is derived from an EMBL/GenBank/DDBJ whole genome shotgun (WGS) entry which is preliminary data.</text>
</comment>
<evidence type="ECO:0000259" key="7">
    <source>
        <dbReference type="Pfam" id="PF06305"/>
    </source>
</evidence>
<evidence type="ECO:0000313" key="9">
    <source>
        <dbReference type="Proteomes" id="UP001371218"/>
    </source>
</evidence>
<accession>A0ABU9BNN8</accession>
<keyword evidence="4 6" id="KW-0472">Membrane</keyword>
<evidence type="ECO:0000256" key="2">
    <source>
        <dbReference type="ARBA" id="ARBA00022692"/>
    </source>
</evidence>
<protein>
    <submittedName>
        <fullName evidence="8">LapA family protein</fullName>
    </submittedName>
</protein>
<gene>
    <name evidence="8" type="ORF">AACH06_11665</name>
</gene>
<keyword evidence="3 6" id="KW-1133">Transmembrane helix</keyword>
<dbReference type="EMBL" id="JBBUTG010000005">
    <property type="protein sequence ID" value="MEK8031476.1"/>
    <property type="molecule type" value="Genomic_DNA"/>
</dbReference>
<evidence type="ECO:0000313" key="8">
    <source>
        <dbReference type="EMBL" id="MEK8031476.1"/>
    </source>
</evidence>
<keyword evidence="9" id="KW-1185">Reference proteome</keyword>
<evidence type="ECO:0000256" key="3">
    <source>
        <dbReference type="ARBA" id="ARBA00022989"/>
    </source>
</evidence>
<dbReference type="InterPro" id="IPR010445">
    <property type="entry name" value="LapA_dom"/>
</dbReference>
<evidence type="ECO:0000256" key="4">
    <source>
        <dbReference type="ARBA" id="ARBA00023136"/>
    </source>
</evidence>
<name>A0ABU9BNN8_9BURK</name>
<proteinExistence type="predicted"/>
<feature type="domain" description="Lipopolysaccharide assembly protein A" evidence="7">
    <location>
        <begin position="23"/>
        <end position="74"/>
    </location>
</feature>
<sequence>MRFLTWLVRAFIFFSLFAFSLHNQQPASVNWAFGYAWNAPMVIIVLGAFAAGTVFGVLAMTPSWWRHRQLARKLAPDAGVTEPPPAKPDTPREPQQPVIPDGV</sequence>
<dbReference type="Pfam" id="PF06305">
    <property type="entry name" value="LapA_dom"/>
    <property type="match status" value="1"/>
</dbReference>